<protein>
    <submittedName>
        <fullName evidence="1">Uncharacterized protein</fullName>
    </submittedName>
</protein>
<evidence type="ECO:0000313" key="1">
    <source>
        <dbReference type="EMBL" id="GFP33582.1"/>
    </source>
</evidence>
<evidence type="ECO:0000313" key="2">
    <source>
        <dbReference type="Proteomes" id="UP000568877"/>
    </source>
</evidence>
<dbReference type="Proteomes" id="UP000568877">
    <property type="component" value="Unassembled WGS sequence"/>
</dbReference>
<organism evidence="1 2">
    <name type="scientific">Candidatus Hakubella thermalkaliphila</name>
    <dbReference type="NCBI Taxonomy" id="2754717"/>
    <lineage>
        <taxon>Bacteria</taxon>
        <taxon>Bacillati</taxon>
        <taxon>Actinomycetota</taxon>
        <taxon>Actinomycetota incertae sedis</taxon>
        <taxon>Candidatus Hakubellales</taxon>
        <taxon>Candidatus Hakubellaceae</taxon>
        <taxon>Candidatus Hakubella</taxon>
    </lineage>
</organism>
<reference evidence="1 2" key="1">
    <citation type="journal article" date="2020" name="Front. Microbiol.">
        <title>Single-cell genomics of novel Actinobacteria with the Wood-Ljungdahl pathway discovered in a serpentinizing system.</title>
        <authorList>
            <person name="Merino N."/>
            <person name="Kawai M."/>
            <person name="Boyd E.S."/>
            <person name="Colman D.R."/>
            <person name="McGlynn S.E."/>
            <person name="Nealson K.H."/>
            <person name="Kurokawa K."/>
            <person name="Hongoh Y."/>
        </authorList>
    </citation>
    <scope>NUCLEOTIDE SEQUENCE [LARGE SCALE GENOMIC DNA]</scope>
    <source>
        <strain evidence="1 2">S42</strain>
    </source>
</reference>
<comment type="caution">
    <text evidence="1">The sequence shown here is derived from an EMBL/GenBank/DDBJ whole genome shotgun (WGS) entry which is preliminary data.</text>
</comment>
<sequence>MAIFASVSRAANVDTKSGLYLYIERLSAYGLIDSAILGARPIDRREFARLIIEASRKAQDIPLPQNIRYILERLKEEFREEMKDITASYIKPVREANLRYSHLKGEESDFPNIKASQEPFNYNNDGIALKSNNIFLDIKGDARYGSLSLYINPLLASDFKSQAFKLNQGYMKLYWGKFS</sequence>
<dbReference type="EMBL" id="BLSA01000576">
    <property type="protein sequence ID" value="GFP33582.1"/>
    <property type="molecule type" value="Genomic_DNA"/>
</dbReference>
<name>A0A6V8PLR1_9ACTN</name>
<dbReference type="AlphaFoldDB" id="A0A6V8PLR1"/>
<accession>A0A6V8PLR1</accession>
<feature type="non-terminal residue" evidence="1">
    <location>
        <position position="179"/>
    </location>
</feature>
<proteinExistence type="predicted"/>
<gene>
    <name evidence="1" type="ORF">HKBW3S42_01919</name>
</gene>